<comment type="subcellular location">
    <subcellularLocation>
        <location evidence="1">Secreted</location>
    </subcellularLocation>
</comment>
<evidence type="ECO:0000256" key="3">
    <source>
        <dbReference type="ARBA" id="ARBA00022525"/>
    </source>
</evidence>
<dbReference type="InterPro" id="IPR051041">
    <property type="entry name" value="FMRFamide-related_np"/>
</dbReference>
<sequence>MPNISKSNNFNLNQHLIITSLLLINLTIFISANYDDIENNLAEIKQLCQQFPNLAECRILSPPVQMEKRKSAYMRLGKRKSAYMRFGKRGVNEANQIPDSEYISIDGLMAENQPMEKRKSAYMRFGKRKSAYMRLG</sequence>
<feature type="transmembrane region" description="Helical" evidence="7">
    <location>
        <begin position="12"/>
        <end position="32"/>
    </location>
</feature>
<evidence type="ECO:0000256" key="7">
    <source>
        <dbReference type="SAM" id="Phobius"/>
    </source>
</evidence>
<dbReference type="PANTHER" id="PTHR20986">
    <property type="entry name" value="FMRFAMIDE-RELATED PEPTIDES"/>
    <property type="match status" value="1"/>
</dbReference>
<dbReference type="AlphaFoldDB" id="A0A6V7V5C5"/>
<keyword evidence="7" id="KW-0472">Membrane</keyword>
<evidence type="ECO:0000256" key="2">
    <source>
        <dbReference type="ARBA" id="ARBA00006356"/>
    </source>
</evidence>
<dbReference type="GO" id="GO:0007218">
    <property type="term" value="P:neuropeptide signaling pathway"/>
    <property type="evidence" value="ECO:0007669"/>
    <property type="project" value="UniProtKB-KW"/>
</dbReference>
<dbReference type="PANTHER" id="PTHR20986:SF24">
    <property type="entry name" value="FMRFAMIDE-LIKE NEUROPEPTIDES 1"/>
    <property type="match status" value="1"/>
</dbReference>
<proteinExistence type="inferred from homology"/>
<comment type="similarity">
    <text evidence="2">Belongs to the FARP (FMRFamide related peptide) family.</text>
</comment>
<dbReference type="Proteomes" id="UP000580250">
    <property type="component" value="Unassembled WGS sequence"/>
</dbReference>
<protein>
    <submittedName>
        <fullName evidence="8">Uncharacterized protein</fullName>
    </submittedName>
</protein>
<keyword evidence="6" id="KW-0527">Neuropeptide</keyword>
<dbReference type="GO" id="GO:0005576">
    <property type="term" value="C:extracellular region"/>
    <property type="evidence" value="ECO:0007669"/>
    <property type="project" value="UniProtKB-SubCell"/>
</dbReference>
<gene>
    <name evidence="8" type="ORF">MENT_LOCUS21516</name>
</gene>
<evidence type="ECO:0000256" key="1">
    <source>
        <dbReference type="ARBA" id="ARBA00004613"/>
    </source>
</evidence>
<organism evidence="8 9">
    <name type="scientific">Meloidogyne enterolobii</name>
    <name type="common">Root-knot nematode worm</name>
    <name type="synonym">Meloidogyne mayaguensis</name>
    <dbReference type="NCBI Taxonomy" id="390850"/>
    <lineage>
        <taxon>Eukaryota</taxon>
        <taxon>Metazoa</taxon>
        <taxon>Ecdysozoa</taxon>
        <taxon>Nematoda</taxon>
        <taxon>Chromadorea</taxon>
        <taxon>Rhabditida</taxon>
        <taxon>Tylenchina</taxon>
        <taxon>Tylenchomorpha</taxon>
        <taxon>Tylenchoidea</taxon>
        <taxon>Meloidogynidae</taxon>
        <taxon>Meloidogyninae</taxon>
        <taxon>Meloidogyne</taxon>
    </lineage>
</organism>
<keyword evidence="4" id="KW-0165">Cleavage on pair of basic residues</keyword>
<keyword evidence="3" id="KW-0964">Secreted</keyword>
<evidence type="ECO:0000256" key="5">
    <source>
        <dbReference type="ARBA" id="ARBA00022815"/>
    </source>
</evidence>
<keyword evidence="5" id="KW-0027">Amidation</keyword>
<evidence type="ECO:0000256" key="4">
    <source>
        <dbReference type="ARBA" id="ARBA00022685"/>
    </source>
</evidence>
<keyword evidence="7" id="KW-1133">Transmembrane helix</keyword>
<dbReference type="EMBL" id="CAJEWN010000163">
    <property type="protein sequence ID" value="CAD2170139.1"/>
    <property type="molecule type" value="Genomic_DNA"/>
</dbReference>
<name>A0A6V7V5C5_MELEN</name>
<accession>A0A6V7V5C5</accession>
<dbReference type="OrthoDB" id="5813613at2759"/>
<comment type="caution">
    <text evidence="8">The sequence shown here is derived from an EMBL/GenBank/DDBJ whole genome shotgun (WGS) entry which is preliminary data.</text>
</comment>
<keyword evidence="7" id="KW-0812">Transmembrane</keyword>
<reference evidence="8 9" key="1">
    <citation type="submission" date="2020-08" db="EMBL/GenBank/DDBJ databases">
        <authorList>
            <person name="Koutsovoulos G."/>
            <person name="Danchin GJ E."/>
        </authorList>
    </citation>
    <scope>NUCLEOTIDE SEQUENCE [LARGE SCALE GENOMIC DNA]</scope>
</reference>
<evidence type="ECO:0000256" key="6">
    <source>
        <dbReference type="ARBA" id="ARBA00023320"/>
    </source>
</evidence>
<evidence type="ECO:0000313" key="9">
    <source>
        <dbReference type="Proteomes" id="UP000580250"/>
    </source>
</evidence>
<evidence type="ECO:0000313" key="8">
    <source>
        <dbReference type="EMBL" id="CAD2170139.1"/>
    </source>
</evidence>